<proteinExistence type="predicted"/>
<name>A0A0B2WR87_METAS</name>
<accession>A0A0B2WR87</accession>
<dbReference type="Proteomes" id="UP000030816">
    <property type="component" value="Unassembled WGS sequence"/>
</dbReference>
<gene>
    <name evidence="2" type="ORF">MAM_06547</name>
</gene>
<comment type="caution">
    <text evidence="2">The sequence shown here is derived from an EMBL/GenBank/DDBJ whole genome shotgun (WGS) entry which is preliminary data.</text>
</comment>
<dbReference type="HOGENOM" id="CLU_2513089_0_0_1"/>
<dbReference type="RefSeq" id="XP_040676556.1">
    <property type="nucleotide sequence ID" value="XM_040825345.1"/>
</dbReference>
<dbReference type="AlphaFoldDB" id="A0A0B2WR87"/>
<evidence type="ECO:0000256" key="1">
    <source>
        <dbReference type="SAM" id="MobiDB-lite"/>
    </source>
</evidence>
<evidence type="ECO:0000313" key="2">
    <source>
        <dbReference type="EMBL" id="KHN95490.1"/>
    </source>
</evidence>
<protein>
    <submittedName>
        <fullName evidence="2">Uncharacterized protein</fullName>
    </submittedName>
</protein>
<organism evidence="2 3">
    <name type="scientific">Metarhizium album (strain ARSEF 1941)</name>
    <dbReference type="NCBI Taxonomy" id="1081103"/>
    <lineage>
        <taxon>Eukaryota</taxon>
        <taxon>Fungi</taxon>
        <taxon>Dikarya</taxon>
        <taxon>Ascomycota</taxon>
        <taxon>Pezizomycotina</taxon>
        <taxon>Sordariomycetes</taxon>
        <taxon>Hypocreomycetidae</taxon>
        <taxon>Hypocreales</taxon>
        <taxon>Clavicipitaceae</taxon>
        <taxon>Metarhizium</taxon>
    </lineage>
</organism>
<dbReference type="EMBL" id="AZHE01000022">
    <property type="protein sequence ID" value="KHN95490.1"/>
    <property type="molecule type" value="Genomic_DNA"/>
</dbReference>
<evidence type="ECO:0000313" key="3">
    <source>
        <dbReference type="Proteomes" id="UP000030816"/>
    </source>
</evidence>
<sequence>MEKQSKLPSLAVRTGHESVNDDDVAAGHTIADTTQAQATTASPKCLALAAAAPRQKSMMLVRWLQDEGSGPPTTEKLVRKPGPKT</sequence>
<feature type="region of interest" description="Disordered" evidence="1">
    <location>
        <begin position="66"/>
        <end position="85"/>
    </location>
</feature>
<feature type="region of interest" description="Disordered" evidence="1">
    <location>
        <begin position="1"/>
        <end position="27"/>
    </location>
</feature>
<dbReference type="GeneID" id="63741002"/>
<reference evidence="2 3" key="1">
    <citation type="journal article" date="2014" name="Proc. Natl. Acad. Sci. U.S.A.">
        <title>Trajectory and genomic determinants of fungal-pathogen speciation and host adaptation.</title>
        <authorList>
            <person name="Hu X."/>
            <person name="Xiao G."/>
            <person name="Zheng P."/>
            <person name="Shang Y."/>
            <person name="Su Y."/>
            <person name="Zhang X."/>
            <person name="Liu X."/>
            <person name="Zhan S."/>
            <person name="St Leger R.J."/>
            <person name="Wang C."/>
        </authorList>
    </citation>
    <scope>NUCLEOTIDE SEQUENCE [LARGE SCALE GENOMIC DNA]</scope>
    <source>
        <strain evidence="2 3">ARSEF 1941</strain>
    </source>
</reference>
<keyword evidence="3" id="KW-1185">Reference proteome</keyword>